<evidence type="ECO:0000256" key="2">
    <source>
        <dbReference type="SAM" id="SignalP"/>
    </source>
</evidence>
<dbReference type="EMBL" id="UYJE01007337">
    <property type="protein sequence ID" value="VDI53813.1"/>
    <property type="molecule type" value="Genomic_DNA"/>
</dbReference>
<dbReference type="OrthoDB" id="6102468at2759"/>
<dbReference type="AlphaFoldDB" id="A0A8B6FR07"/>
<proteinExistence type="predicted"/>
<feature type="compositionally biased region" description="Low complexity" evidence="1">
    <location>
        <begin position="150"/>
        <end position="160"/>
    </location>
</feature>
<accession>A0A8B6FR07</accession>
<feature type="signal peptide" evidence="2">
    <location>
        <begin position="1"/>
        <end position="24"/>
    </location>
</feature>
<organism evidence="3 4">
    <name type="scientific">Mytilus galloprovincialis</name>
    <name type="common">Mediterranean mussel</name>
    <dbReference type="NCBI Taxonomy" id="29158"/>
    <lineage>
        <taxon>Eukaryota</taxon>
        <taxon>Metazoa</taxon>
        <taxon>Spiralia</taxon>
        <taxon>Lophotrochozoa</taxon>
        <taxon>Mollusca</taxon>
        <taxon>Bivalvia</taxon>
        <taxon>Autobranchia</taxon>
        <taxon>Pteriomorphia</taxon>
        <taxon>Mytilida</taxon>
        <taxon>Mytiloidea</taxon>
        <taxon>Mytilidae</taxon>
        <taxon>Mytilinae</taxon>
        <taxon>Mytilus</taxon>
    </lineage>
</organism>
<feature type="chain" id="PRO_5032626199" description="Apple domain-containing protein" evidence="2">
    <location>
        <begin position="25"/>
        <end position="252"/>
    </location>
</feature>
<evidence type="ECO:0000313" key="3">
    <source>
        <dbReference type="EMBL" id="VDI53813.1"/>
    </source>
</evidence>
<feature type="region of interest" description="Disordered" evidence="1">
    <location>
        <begin position="150"/>
        <end position="169"/>
    </location>
</feature>
<dbReference type="Proteomes" id="UP000596742">
    <property type="component" value="Unassembled WGS sequence"/>
</dbReference>
<comment type="caution">
    <text evidence="3">The sequence shown here is derived from an EMBL/GenBank/DDBJ whole genome shotgun (WGS) entry which is preliminary data.</text>
</comment>
<evidence type="ECO:0000256" key="1">
    <source>
        <dbReference type="SAM" id="MobiDB-lite"/>
    </source>
</evidence>
<name>A0A8B6FR07_MYTGA</name>
<gene>
    <name evidence="3" type="ORF">MGAL_10B011194</name>
</gene>
<reference evidence="3" key="1">
    <citation type="submission" date="2018-11" db="EMBL/GenBank/DDBJ databases">
        <authorList>
            <person name="Alioto T."/>
            <person name="Alioto T."/>
        </authorList>
    </citation>
    <scope>NUCLEOTIDE SEQUENCE</scope>
</reference>
<keyword evidence="4" id="KW-1185">Reference proteome</keyword>
<protein>
    <recommendedName>
        <fullName evidence="5">Apple domain-containing protein</fullName>
    </recommendedName>
</protein>
<keyword evidence="2" id="KW-0732">Signal</keyword>
<sequence>MNGIQFKTVLLAHVLILNSLFSHGYIQMGTFSDQKLFEADILLSMDNCGPRMCVGYCFIHSACVAIHYNAKHLVCRLLSRAVICKNKREWKRKRLMFADIKDWTMDESLCWPNPCNMHQKCVIVDQMYPICVRFKPTIAPIPETKEITTNTTEMSRTSTEQETNTEAGSTSIEILSTSNTPSVPHTSQDELVTYIKCGEYRSNDDDANEADTMIYNDTTDGSIMAATNVSTSGITDITITNNGTLETETTTE</sequence>
<evidence type="ECO:0000313" key="4">
    <source>
        <dbReference type="Proteomes" id="UP000596742"/>
    </source>
</evidence>
<evidence type="ECO:0008006" key="5">
    <source>
        <dbReference type="Google" id="ProtNLM"/>
    </source>
</evidence>